<dbReference type="PANTHER" id="PTHR11516:SF60">
    <property type="entry name" value="PYRUVATE DEHYDROGENASE E1 COMPONENT SUBUNIT ALPHA"/>
    <property type="match status" value="1"/>
</dbReference>
<dbReference type="VEuPathDB" id="VectorBase:GBRI003762"/>
<keyword evidence="3 7" id="KW-0560">Oxidoreductase</keyword>
<dbReference type="AlphaFoldDB" id="A0A1A9W285"/>
<evidence type="ECO:0000256" key="5">
    <source>
        <dbReference type="ARBA" id="ARBA00023317"/>
    </source>
</evidence>
<dbReference type="PANTHER" id="PTHR11516">
    <property type="entry name" value="PYRUVATE DEHYDROGENASE E1 COMPONENT, ALPHA SUBUNIT BACTERIAL AND ORGANELLAR"/>
    <property type="match status" value="1"/>
</dbReference>
<dbReference type="InterPro" id="IPR029061">
    <property type="entry name" value="THDP-binding"/>
</dbReference>
<feature type="domain" description="Dehydrogenase E1 component" evidence="8">
    <location>
        <begin position="131"/>
        <end position="423"/>
    </location>
</feature>
<comment type="function">
    <text evidence="7">The pyruvate dehydrogenase complex catalyzes the overall conversion of pyruvate to acetyl-CoA and CO(2).</text>
</comment>
<proteinExistence type="predicted"/>
<comment type="cofactor">
    <cofactor evidence="1 7">
        <name>thiamine diphosphate</name>
        <dbReference type="ChEBI" id="CHEBI:58937"/>
    </cofactor>
</comment>
<dbReference type="SUPFAM" id="SSF52518">
    <property type="entry name" value="Thiamin diphosphate-binding fold (THDP-binding)"/>
    <property type="match status" value="1"/>
</dbReference>
<protein>
    <recommendedName>
        <fullName evidence="7">Pyruvate dehydrogenase E1 component subunit alpha</fullName>
        <ecNumber evidence="7">1.2.4.1</ecNumber>
    </recommendedName>
</protein>
<dbReference type="CDD" id="cd02000">
    <property type="entry name" value="TPP_E1_PDC_ADC_BCADC"/>
    <property type="match status" value="1"/>
</dbReference>
<dbReference type="EC" id="1.2.4.1" evidence="7"/>
<dbReference type="Proteomes" id="UP000091820">
    <property type="component" value="Unassembled WGS sequence"/>
</dbReference>
<keyword evidence="4 7" id="KW-0786">Thiamine pyrophosphate</keyword>
<dbReference type="EnsemblMetazoa" id="GBRI003762-RA">
    <property type="protein sequence ID" value="GBRI003762-PA"/>
    <property type="gene ID" value="GBRI003762"/>
</dbReference>
<keyword evidence="5 7" id="KW-0670">Pyruvate</keyword>
<organism evidence="9 10">
    <name type="scientific">Glossina brevipalpis</name>
    <dbReference type="NCBI Taxonomy" id="37001"/>
    <lineage>
        <taxon>Eukaryota</taxon>
        <taxon>Metazoa</taxon>
        <taxon>Ecdysozoa</taxon>
        <taxon>Arthropoda</taxon>
        <taxon>Hexapoda</taxon>
        <taxon>Insecta</taxon>
        <taxon>Pterygota</taxon>
        <taxon>Neoptera</taxon>
        <taxon>Endopterygota</taxon>
        <taxon>Diptera</taxon>
        <taxon>Brachycera</taxon>
        <taxon>Muscomorpha</taxon>
        <taxon>Hippoboscoidea</taxon>
        <taxon>Glossinidae</taxon>
        <taxon>Glossina</taxon>
    </lineage>
</organism>
<evidence type="ECO:0000256" key="3">
    <source>
        <dbReference type="ARBA" id="ARBA00023002"/>
    </source>
</evidence>
<dbReference type="GO" id="GO:0006086">
    <property type="term" value="P:pyruvate decarboxylation to acetyl-CoA"/>
    <property type="evidence" value="ECO:0007669"/>
    <property type="project" value="InterPro"/>
</dbReference>
<dbReference type="InterPro" id="IPR001017">
    <property type="entry name" value="DH_E1"/>
</dbReference>
<reference evidence="9" key="2">
    <citation type="submission" date="2020-05" db="UniProtKB">
        <authorList>
            <consortium name="EnsemblMetazoa"/>
        </authorList>
    </citation>
    <scope>IDENTIFICATION</scope>
    <source>
        <strain evidence="9">IAEA</strain>
    </source>
</reference>
<dbReference type="Pfam" id="PF00676">
    <property type="entry name" value="E1_dh"/>
    <property type="match status" value="1"/>
</dbReference>
<dbReference type="InterPro" id="IPR050642">
    <property type="entry name" value="PDH_E1_Alpha_Subunit"/>
</dbReference>
<reference evidence="10" key="1">
    <citation type="submission" date="2014-03" db="EMBL/GenBank/DDBJ databases">
        <authorList>
            <person name="Aksoy S."/>
            <person name="Warren W."/>
            <person name="Wilson R.K."/>
        </authorList>
    </citation>
    <scope>NUCLEOTIDE SEQUENCE [LARGE SCALE GENOMIC DNA]</scope>
    <source>
        <strain evidence="10">IAEA</strain>
    </source>
</reference>
<dbReference type="FunFam" id="3.40.50.970:FF:000013">
    <property type="entry name" value="Pyruvate dehydrogenase E1 component subunit alpha"/>
    <property type="match status" value="1"/>
</dbReference>
<evidence type="ECO:0000256" key="2">
    <source>
        <dbReference type="ARBA" id="ARBA00022946"/>
    </source>
</evidence>
<accession>A0A1A9W285</accession>
<dbReference type="GO" id="GO:0004739">
    <property type="term" value="F:pyruvate dehydrogenase (acetyl-transferring) activity"/>
    <property type="evidence" value="ECO:0007669"/>
    <property type="project" value="UniProtKB-UniRule"/>
</dbReference>
<dbReference type="Gene3D" id="3.40.50.970">
    <property type="match status" value="1"/>
</dbReference>
<dbReference type="InterPro" id="IPR017597">
    <property type="entry name" value="Pyrv_DH_E1_asu_subgrp-y"/>
</dbReference>
<dbReference type="NCBIfam" id="TIGR03182">
    <property type="entry name" value="PDH_E1_alph_y"/>
    <property type="match status" value="1"/>
</dbReference>
<keyword evidence="2" id="KW-0809">Transit peptide</keyword>
<evidence type="ECO:0000259" key="8">
    <source>
        <dbReference type="Pfam" id="PF00676"/>
    </source>
</evidence>
<evidence type="ECO:0000256" key="7">
    <source>
        <dbReference type="RuleBase" id="RU361139"/>
    </source>
</evidence>
<comment type="catalytic activity">
    <reaction evidence="6 7">
        <text>N(6)-[(R)-lipoyl]-L-lysyl-[protein] + pyruvate + H(+) = N(6)-[(R)-S(8)-acetyldihydrolipoyl]-L-lysyl-[protein] + CO2</text>
        <dbReference type="Rhea" id="RHEA:19189"/>
        <dbReference type="Rhea" id="RHEA-COMP:10474"/>
        <dbReference type="Rhea" id="RHEA-COMP:10478"/>
        <dbReference type="ChEBI" id="CHEBI:15361"/>
        <dbReference type="ChEBI" id="CHEBI:15378"/>
        <dbReference type="ChEBI" id="CHEBI:16526"/>
        <dbReference type="ChEBI" id="CHEBI:83099"/>
        <dbReference type="ChEBI" id="CHEBI:83111"/>
        <dbReference type="EC" id="1.2.4.1"/>
    </reaction>
</comment>
<evidence type="ECO:0000256" key="4">
    <source>
        <dbReference type="ARBA" id="ARBA00023052"/>
    </source>
</evidence>
<evidence type="ECO:0000313" key="9">
    <source>
        <dbReference type="EnsemblMetazoa" id="GBRI003762-PA"/>
    </source>
</evidence>
<evidence type="ECO:0000256" key="6">
    <source>
        <dbReference type="ARBA" id="ARBA00051231"/>
    </source>
</evidence>
<sequence length="459" mass="50780">MLRQLTRAADLPVVLRQLQKVGLKGRKDKQLSNVVCVVVSSFYSTNSSQLNGALLARATKPFKCGRLNSSSFFGLFQSTARNGAAAAQQTNNYATEATIQIQRPFKLHRLDKGPETTVKLTKEEALLYYTQMQVIRRIETSAGNLYKEKIIRGFCHLYSGQEACAVGMKSAMIDVDSIISAYRVHGWTYLMGVSPLGVLSELTGRRKGCSLGKGGSMHMYAKNFYGGNGIVGAQVPLGAGVALACQYKENGGICFALYGDGASNQGQVFETYNMAYLWRLPVIFVCENNNYGMGTSSERSSCNTDYYTRGDVIPGIWVDGMDVLAVRSASLFAREYATKTGPIVLETNTYRYSGHSMSDPGTSYRTREEIQEVRSKRDPISSFRELCIEHGLISADEIKVIDNKVRKEVDEATTQAKAETELPLEGLWTDVYSECLEPKIRGPVDYDIDHIQQNKGVNH</sequence>
<dbReference type="STRING" id="37001.A0A1A9W285"/>
<name>A0A1A9W285_9MUSC</name>
<evidence type="ECO:0000256" key="1">
    <source>
        <dbReference type="ARBA" id="ARBA00001964"/>
    </source>
</evidence>
<evidence type="ECO:0000313" key="10">
    <source>
        <dbReference type="Proteomes" id="UP000091820"/>
    </source>
</evidence>
<keyword evidence="10" id="KW-1185">Reference proteome</keyword>